<reference evidence="1 2" key="1">
    <citation type="journal article" date="2012" name="BMC Genomics">
        <title>Comparative genomics of the white-rot fungi, Phanerochaete carnosa and P. chrysosporium, to elucidate the genetic basis of the distinct wood types they colonize.</title>
        <authorList>
            <person name="Suzuki H."/>
            <person name="MacDonald J."/>
            <person name="Syed K."/>
            <person name="Salamov A."/>
            <person name="Hori C."/>
            <person name="Aerts A."/>
            <person name="Henrissat B."/>
            <person name="Wiebenga A."/>
            <person name="vanKuyk P.A."/>
            <person name="Barry K."/>
            <person name="Lindquist E."/>
            <person name="LaButti K."/>
            <person name="Lapidus A."/>
            <person name="Lucas S."/>
            <person name="Coutinho P."/>
            <person name="Gong Y."/>
            <person name="Samejima M."/>
            <person name="Mahadevan R."/>
            <person name="Abou-Zaid M."/>
            <person name="de Vries R.P."/>
            <person name="Igarashi K."/>
            <person name="Yadav J.S."/>
            <person name="Grigoriev I.V."/>
            <person name="Master E.R."/>
        </authorList>
    </citation>
    <scope>NUCLEOTIDE SEQUENCE [LARGE SCALE GENOMIC DNA]</scope>
    <source>
        <strain evidence="1 2">HHB-10118-sp</strain>
    </source>
</reference>
<protein>
    <submittedName>
        <fullName evidence="1">Uncharacterized protein</fullName>
    </submittedName>
</protein>
<dbReference type="EMBL" id="JH930710">
    <property type="protein sequence ID" value="EKM48818.1"/>
    <property type="molecule type" value="Genomic_DNA"/>
</dbReference>
<keyword evidence="2" id="KW-1185">Reference proteome</keyword>
<name>K5VCN1_PHACS</name>
<evidence type="ECO:0000313" key="2">
    <source>
        <dbReference type="Proteomes" id="UP000008370"/>
    </source>
</evidence>
<dbReference type="RefSeq" id="XP_007402629.1">
    <property type="nucleotide sequence ID" value="XM_007402567.1"/>
</dbReference>
<accession>K5VCN1</accession>
<dbReference type="HOGENOM" id="CLU_149500_0_0_1"/>
<dbReference type="GeneID" id="18911852"/>
<evidence type="ECO:0000313" key="1">
    <source>
        <dbReference type="EMBL" id="EKM48818.1"/>
    </source>
</evidence>
<dbReference type="Proteomes" id="UP000008370">
    <property type="component" value="Unassembled WGS sequence"/>
</dbReference>
<sequence length="139" mass="14816">MIGPGVHVGFLDAHLDAAHAPRLAAACTDLGAELCVLAVAAIFVPRVHVCVGGGKLVVAVARVLAGCGITRRDGGDTRKELRAEAAPAEHAVRTHERRGVAVRAQREQPAVEQWVVPRVGEKVLFKWSCIVSKRQFTGK</sequence>
<dbReference type="AlphaFoldDB" id="K5VCN1"/>
<dbReference type="InParanoid" id="K5VCN1"/>
<gene>
    <name evidence="1" type="ORF">PHACADRAFT_202354</name>
</gene>
<organism evidence="1 2">
    <name type="scientific">Phanerochaete carnosa (strain HHB-10118-sp)</name>
    <name type="common">White-rot fungus</name>
    <name type="synonym">Peniophora carnosa</name>
    <dbReference type="NCBI Taxonomy" id="650164"/>
    <lineage>
        <taxon>Eukaryota</taxon>
        <taxon>Fungi</taxon>
        <taxon>Dikarya</taxon>
        <taxon>Basidiomycota</taxon>
        <taxon>Agaricomycotina</taxon>
        <taxon>Agaricomycetes</taxon>
        <taxon>Polyporales</taxon>
        <taxon>Phanerochaetaceae</taxon>
        <taxon>Phanerochaete</taxon>
    </lineage>
</organism>
<dbReference type="KEGG" id="pco:PHACADRAFT_202354"/>
<proteinExistence type="predicted"/>